<protein>
    <submittedName>
        <fullName evidence="6">O-succinylbenzoate--CoA ligase</fullName>
        <ecNumber evidence="6">6.2.1.26</ecNumber>
    </submittedName>
</protein>
<keyword evidence="2 6" id="KW-0436">Ligase</keyword>
<sequence length="465" mass="50993">MQPQQNPFEFWASQRGDACALVTPNERISWQQLAGHVSSIASQLAEQGVTAGSVVTLVGKDSQQMLWYLLGAMHLGAITALTLPQSKSLLKDKLDALYKHDQAQWRWLDANAEREAQLCSTLQPLLWTDSLPHVTSNYCLDALATIVFTSGSTGRPKAVVHSHAQHFASANGLLQKFAFTCDDTWLLSLPIYHVSGLSIIYRWLAVGGCLKLASGDLHQDIQDATHASLVPTQLQRLLTSSTPLKLTHVLLGGGHIPTELAERANALGVQTWIGYGMTEAASTISAKAVDGQTGVGDVLPNRQVKIEGNHIFVGGDTLASGYYFQGTLRSLRSDSGWFASGDLGRWQANQLHIIGRADNLFISGGENIHCEEVEAALVGFPKVLQAFVVPIVSEEFGARPVAILDVPSLPQRDKLEAWLHHHLVKFKWPDHYFLMPEALKQSGIKVSRQSLKQWLNETTEFEVIS</sequence>
<organism evidence="6 7">
    <name type="scientific">Vibrio olivae</name>
    <dbReference type="NCBI Taxonomy" id="1243002"/>
    <lineage>
        <taxon>Bacteria</taxon>
        <taxon>Pseudomonadati</taxon>
        <taxon>Pseudomonadota</taxon>
        <taxon>Gammaproteobacteria</taxon>
        <taxon>Vibrionales</taxon>
        <taxon>Vibrionaceae</taxon>
        <taxon>Vibrio</taxon>
    </lineage>
</organism>
<dbReference type="EMBL" id="JBHMEP010000001">
    <property type="protein sequence ID" value="MFB9134743.1"/>
    <property type="molecule type" value="Genomic_DNA"/>
</dbReference>
<proteinExistence type="predicted"/>
<dbReference type="InterPro" id="IPR045851">
    <property type="entry name" value="AMP-bd_C_sf"/>
</dbReference>
<name>A0ABV5HKH6_9VIBR</name>
<dbReference type="Pfam" id="PF00501">
    <property type="entry name" value="AMP-binding"/>
    <property type="match status" value="1"/>
</dbReference>
<dbReference type="RefSeq" id="WP_390190761.1">
    <property type="nucleotide sequence ID" value="NZ_JBHMEP010000001.1"/>
</dbReference>
<dbReference type="Proteomes" id="UP001589645">
    <property type="component" value="Unassembled WGS sequence"/>
</dbReference>
<dbReference type="PROSITE" id="PS00455">
    <property type="entry name" value="AMP_BINDING"/>
    <property type="match status" value="1"/>
</dbReference>
<dbReference type="InterPro" id="IPR042099">
    <property type="entry name" value="ANL_N_sf"/>
</dbReference>
<evidence type="ECO:0000313" key="6">
    <source>
        <dbReference type="EMBL" id="MFB9134743.1"/>
    </source>
</evidence>
<evidence type="ECO:0000256" key="2">
    <source>
        <dbReference type="ARBA" id="ARBA00022598"/>
    </source>
</evidence>
<dbReference type="GO" id="GO:0008756">
    <property type="term" value="F:o-succinylbenzoate-CoA ligase activity"/>
    <property type="evidence" value="ECO:0007669"/>
    <property type="project" value="UniProtKB-EC"/>
</dbReference>
<dbReference type="NCBIfam" id="TIGR01923">
    <property type="entry name" value="menE"/>
    <property type="match status" value="1"/>
</dbReference>
<evidence type="ECO:0000256" key="4">
    <source>
        <dbReference type="ARBA" id="ARBA00022840"/>
    </source>
</evidence>
<keyword evidence="3" id="KW-0547">Nucleotide-binding</keyword>
<dbReference type="EC" id="6.2.1.26" evidence="6"/>
<dbReference type="NCBIfam" id="NF006539">
    <property type="entry name" value="PRK09029.1"/>
    <property type="match status" value="1"/>
</dbReference>
<evidence type="ECO:0000256" key="1">
    <source>
        <dbReference type="ARBA" id="ARBA00022428"/>
    </source>
</evidence>
<dbReference type="Gene3D" id="3.40.50.12780">
    <property type="entry name" value="N-terminal domain of ligase-like"/>
    <property type="match status" value="1"/>
</dbReference>
<keyword evidence="1" id="KW-0474">Menaquinone biosynthesis</keyword>
<dbReference type="InterPro" id="IPR020845">
    <property type="entry name" value="AMP-binding_CS"/>
</dbReference>
<dbReference type="InterPro" id="IPR010192">
    <property type="entry name" value="MenE"/>
</dbReference>
<dbReference type="CDD" id="cd17630">
    <property type="entry name" value="OSB_MenE-like"/>
    <property type="match status" value="1"/>
</dbReference>
<comment type="caution">
    <text evidence="6">The sequence shown here is derived from an EMBL/GenBank/DDBJ whole genome shotgun (WGS) entry which is preliminary data.</text>
</comment>
<accession>A0ABV5HKH6</accession>
<keyword evidence="7" id="KW-1185">Reference proteome</keyword>
<evidence type="ECO:0000256" key="3">
    <source>
        <dbReference type="ARBA" id="ARBA00022741"/>
    </source>
</evidence>
<dbReference type="InterPro" id="IPR000873">
    <property type="entry name" value="AMP-dep_synth/lig_dom"/>
</dbReference>
<feature type="domain" description="AMP-dependent synthetase/ligase" evidence="5">
    <location>
        <begin position="8"/>
        <end position="323"/>
    </location>
</feature>
<dbReference type="SUPFAM" id="SSF56801">
    <property type="entry name" value="Acetyl-CoA synthetase-like"/>
    <property type="match status" value="1"/>
</dbReference>
<evidence type="ECO:0000259" key="5">
    <source>
        <dbReference type="Pfam" id="PF00501"/>
    </source>
</evidence>
<keyword evidence="4" id="KW-0067">ATP-binding</keyword>
<evidence type="ECO:0000313" key="7">
    <source>
        <dbReference type="Proteomes" id="UP001589645"/>
    </source>
</evidence>
<dbReference type="PANTHER" id="PTHR43201">
    <property type="entry name" value="ACYL-COA SYNTHETASE"/>
    <property type="match status" value="1"/>
</dbReference>
<reference evidence="6 7" key="1">
    <citation type="submission" date="2024-09" db="EMBL/GenBank/DDBJ databases">
        <authorList>
            <person name="Sun Q."/>
            <person name="Mori K."/>
        </authorList>
    </citation>
    <scope>NUCLEOTIDE SEQUENCE [LARGE SCALE GENOMIC DNA]</scope>
    <source>
        <strain evidence="6 7">CECT 8064</strain>
    </source>
</reference>
<dbReference type="PANTHER" id="PTHR43201:SF32">
    <property type="entry name" value="2-SUCCINYLBENZOATE--COA LIGASE, CHLOROPLASTIC_PEROXISOMAL"/>
    <property type="match status" value="1"/>
</dbReference>
<dbReference type="Gene3D" id="3.30.300.30">
    <property type="match status" value="1"/>
</dbReference>
<gene>
    <name evidence="6" type="primary">menE</name>
    <name evidence="6" type="ORF">ACFFUV_07100</name>
</gene>